<dbReference type="Pfam" id="PF06966">
    <property type="entry name" value="DUF1295"/>
    <property type="match status" value="1"/>
</dbReference>
<feature type="non-terminal residue" evidence="1">
    <location>
        <position position="126"/>
    </location>
</feature>
<dbReference type="AlphaFoldDB" id="A0AAD3DEM3"/>
<reference evidence="1 2" key="1">
    <citation type="journal article" date="2021" name="Sci. Rep.">
        <title>Genome sequencing of the multicellular alga Astrephomene provides insights into convergent evolution of germ-soma differentiation.</title>
        <authorList>
            <person name="Yamashita S."/>
            <person name="Yamamoto K."/>
            <person name="Matsuzaki R."/>
            <person name="Suzuki S."/>
            <person name="Yamaguchi H."/>
            <person name="Hirooka S."/>
            <person name="Minakuchi Y."/>
            <person name="Miyagishima S."/>
            <person name="Kawachi M."/>
            <person name="Toyoda A."/>
            <person name="Nozaki H."/>
        </authorList>
    </citation>
    <scope>NUCLEOTIDE SEQUENCE [LARGE SCALE GENOMIC DNA]</scope>
    <source>
        <strain evidence="1 2">NIES-4017</strain>
    </source>
</reference>
<dbReference type="Proteomes" id="UP001054857">
    <property type="component" value="Unassembled WGS sequence"/>
</dbReference>
<proteinExistence type="predicted"/>
<dbReference type="GO" id="GO:0016020">
    <property type="term" value="C:membrane"/>
    <property type="evidence" value="ECO:0007669"/>
    <property type="project" value="TreeGrafter"/>
</dbReference>
<dbReference type="EMBL" id="BMAR01000001">
    <property type="protein sequence ID" value="GFR40380.1"/>
    <property type="molecule type" value="Genomic_DNA"/>
</dbReference>
<dbReference type="Gene3D" id="1.20.120.1630">
    <property type="match status" value="1"/>
</dbReference>
<sequence length="126" mass="13662">GGLALEAVADAQKAAWRGRAGSAGRWIDEGLWSLSRHPNYCGEMMLWCGIYLLCAPGLPSTSLRLAAAASPLTVFLLLRFLSGVPPLEAAAEARWGGLQEYREYKERTRLLLPLPGWGGGQQAHRS</sequence>
<protein>
    <recommendedName>
        <fullName evidence="3">Steroid 5-alpha reductase C-terminal domain-containing protein</fullName>
    </recommendedName>
</protein>
<dbReference type="PANTHER" id="PTHR32251">
    <property type="entry name" value="3-OXO-5-ALPHA-STEROID 4-DEHYDROGENASE"/>
    <property type="match status" value="1"/>
</dbReference>
<keyword evidence="2" id="KW-1185">Reference proteome</keyword>
<evidence type="ECO:0000313" key="1">
    <source>
        <dbReference type="EMBL" id="GFR40380.1"/>
    </source>
</evidence>
<evidence type="ECO:0008006" key="3">
    <source>
        <dbReference type="Google" id="ProtNLM"/>
    </source>
</evidence>
<evidence type="ECO:0000313" key="2">
    <source>
        <dbReference type="Proteomes" id="UP001054857"/>
    </source>
</evidence>
<dbReference type="InterPro" id="IPR010721">
    <property type="entry name" value="UstE-like"/>
</dbReference>
<dbReference type="PANTHER" id="PTHR32251:SF17">
    <property type="entry name" value="STEROID 5-ALPHA REDUCTASE C-TERMINAL DOMAIN-CONTAINING PROTEIN"/>
    <property type="match status" value="1"/>
</dbReference>
<accession>A0AAD3DEM3</accession>
<comment type="caution">
    <text evidence="1">The sequence shown here is derived from an EMBL/GenBank/DDBJ whole genome shotgun (WGS) entry which is preliminary data.</text>
</comment>
<name>A0AAD3DEM3_9CHLO</name>
<organism evidence="1 2">
    <name type="scientific">Astrephomene gubernaculifera</name>
    <dbReference type="NCBI Taxonomy" id="47775"/>
    <lineage>
        <taxon>Eukaryota</taxon>
        <taxon>Viridiplantae</taxon>
        <taxon>Chlorophyta</taxon>
        <taxon>core chlorophytes</taxon>
        <taxon>Chlorophyceae</taxon>
        <taxon>CS clade</taxon>
        <taxon>Chlamydomonadales</taxon>
        <taxon>Astrephomenaceae</taxon>
        <taxon>Astrephomene</taxon>
    </lineage>
</organism>
<gene>
    <name evidence="1" type="ORF">Agub_g930</name>
</gene>